<dbReference type="RefSeq" id="WP_168549958.1">
    <property type="nucleotide sequence ID" value="NZ_JAAXPR010000027.1"/>
</dbReference>
<evidence type="ECO:0000256" key="1">
    <source>
        <dbReference type="SAM" id="MobiDB-lite"/>
    </source>
</evidence>
<proteinExistence type="predicted"/>
<evidence type="ECO:0000313" key="2">
    <source>
        <dbReference type="EMBL" id="NKZ21228.1"/>
    </source>
</evidence>
<dbReference type="Proteomes" id="UP000522720">
    <property type="component" value="Unassembled WGS sequence"/>
</dbReference>
<reference evidence="2 3" key="1">
    <citation type="submission" date="2020-04" db="EMBL/GenBank/DDBJ databases">
        <title>MicrobeNet Type strains.</title>
        <authorList>
            <person name="Nicholson A.C."/>
        </authorList>
    </citation>
    <scope>NUCLEOTIDE SEQUENCE [LARGE SCALE GENOMIC DNA]</scope>
    <source>
        <strain evidence="2 3">CCUG 69612</strain>
    </source>
</reference>
<feature type="region of interest" description="Disordered" evidence="1">
    <location>
        <begin position="135"/>
        <end position="178"/>
    </location>
</feature>
<evidence type="ECO:0000313" key="3">
    <source>
        <dbReference type="Proteomes" id="UP000522720"/>
    </source>
</evidence>
<dbReference type="Pfam" id="PF02620">
    <property type="entry name" value="YceD"/>
    <property type="match status" value="1"/>
</dbReference>
<dbReference type="EMBL" id="JAAXPR010000027">
    <property type="protein sequence ID" value="NKZ21228.1"/>
    <property type="molecule type" value="Genomic_DNA"/>
</dbReference>
<keyword evidence="3" id="KW-1185">Reference proteome</keyword>
<sequence length="178" mass="20268">MFHILDIKKNKEGLSFKEKLDLKADLQARNSEILDIEDILVEGTVTYQNNLYVLDYQLSYSLTMPSSRSMTPVKWQESYPVSELFMEATEIRDLAGDEAEELFLPIEGDMIDLSESVADNILLNIPLKILTPEEEANESYPEGKDWQVMSQEDYEEAQTSKKEAQSPFAGLAGLFDED</sequence>
<protein>
    <submittedName>
        <fullName evidence="2">DUF177 domain-containing protein</fullName>
    </submittedName>
</protein>
<gene>
    <name evidence="2" type="ORF">HF992_10395</name>
</gene>
<accession>A0A7X6S1G5</accession>
<organism evidence="2 3">
    <name type="scientific">Streptococcus ovuberis</name>
    <dbReference type="NCBI Taxonomy" id="1936207"/>
    <lineage>
        <taxon>Bacteria</taxon>
        <taxon>Bacillati</taxon>
        <taxon>Bacillota</taxon>
        <taxon>Bacilli</taxon>
        <taxon>Lactobacillales</taxon>
        <taxon>Streptococcaceae</taxon>
        <taxon>Streptococcus</taxon>
    </lineage>
</organism>
<dbReference type="AlphaFoldDB" id="A0A7X6S1G5"/>
<dbReference type="InterPro" id="IPR003772">
    <property type="entry name" value="YceD"/>
</dbReference>
<name>A0A7X6S1G5_9STRE</name>
<comment type="caution">
    <text evidence="2">The sequence shown here is derived from an EMBL/GenBank/DDBJ whole genome shotgun (WGS) entry which is preliminary data.</text>
</comment>